<dbReference type="InterPro" id="IPR050360">
    <property type="entry name" value="MFS_Sugar_Transporters"/>
</dbReference>
<dbReference type="GO" id="GO:0016020">
    <property type="term" value="C:membrane"/>
    <property type="evidence" value="ECO:0007669"/>
    <property type="project" value="UniProtKB-SubCell"/>
</dbReference>
<name>A0A1Y2DB77_9FUNG</name>
<evidence type="ECO:0000256" key="5">
    <source>
        <dbReference type="SAM" id="Phobius"/>
    </source>
</evidence>
<evidence type="ECO:0000313" key="6">
    <source>
        <dbReference type="EMBL" id="ORY56518.1"/>
    </source>
</evidence>
<keyword evidence="4 5" id="KW-0472">Membrane</keyword>
<dbReference type="PANTHER" id="PTHR48022">
    <property type="entry name" value="PLASTIDIC GLUCOSE TRANSPORTER 4"/>
    <property type="match status" value="1"/>
</dbReference>
<reference evidence="6 7" key="1">
    <citation type="submission" date="2016-08" db="EMBL/GenBank/DDBJ databases">
        <title>A Parts List for Fungal Cellulosomes Revealed by Comparative Genomics.</title>
        <authorList>
            <consortium name="DOE Joint Genome Institute"/>
            <person name="Haitjema C.H."/>
            <person name="Gilmore S.P."/>
            <person name="Henske J.K."/>
            <person name="Solomon K.V."/>
            <person name="De Groot R."/>
            <person name="Kuo A."/>
            <person name="Mondo S.J."/>
            <person name="Salamov A.A."/>
            <person name="Labutti K."/>
            <person name="Zhao Z."/>
            <person name="Chiniquy J."/>
            <person name="Barry K."/>
            <person name="Brewer H.M."/>
            <person name="Purvine S.O."/>
            <person name="Wright A.T."/>
            <person name="Boxma B."/>
            <person name="Van Alen T."/>
            <person name="Hackstein J.H."/>
            <person name="Baker S.E."/>
            <person name="Grigoriev I.V."/>
            <person name="O'Malley M.A."/>
        </authorList>
    </citation>
    <scope>NUCLEOTIDE SEQUENCE [LARGE SCALE GENOMIC DNA]</scope>
    <source>
        <strain evidence="6 7">G1</strain>
    </source>
</reference>
<organism evidence="6 7">
    <name type="scientific">Neocallimastix californiae</name>
    <dbReference type="NCBI Taxonomy" id="1754190"/>
    <lineage>
        <taxon>Eukaryota</taxon>
        <taxon>Fungi</taxon>
        <taxon>Fungi incertae sedis</taxon>
        <taxon>Chytridiomycota</taxon>
        <taxon>Chytridiomycota incertae sedis</taxon>
        <taxon>Neocallimastigomycetes</taxon>
        <taxon>Neocallimastigales</taxon>
        <taxon>Neocallimastigaceae</taxon>
        <taxon>Neocallimastix</taxon>
    </lineage>
</organism>
<keyword evidence="2 5" id="KW-0812">Transmembrane</keyword>
<evidence type="ECO:0000256" key="2">
    <source>
        <dbReference type="ARBA" id="ARBA00022692"/>
    </source>
</evidence>
<dbReference type="Pfam" id="PF00083">
    <property type="entry name" value="Sugar_tr"/>
    <property type="match status" value="1"/>
</dbReference>
<dbReference type="Proteomes" id="UP000193920">
    <property type="component" value="Unassembled WGS sequence"/>
</dbReference>
<dbReference type="STRING" id="1754190.A0A1Y2DB77"/>
<feature type="transmembrane region" description="Helical" evidence="5">
    <location>
        <begin position="21"/>
        <end position="44"/>
    </location>
</feature>
<dbReference type="SUPFAM" id="SSF103473">
    <property type="entry name" value="MFS general substrate transporter"/>
    <property type="match status" value="1"/>
</dbReference>
<evidence type="ECO:0000313" key="7">
    <source>
        <dbReference type="Proteomes" id="UP000193920"/>
    </source>
</evidence>
<evidence type="ECO:0000256" key="3">
    <source>
        <dbReference type="ARBA" id="ARBA00022989"/>
    </source>
</evidence>
<dbReference type="AlphaFoldDB" id="A0A1Y2DB77"/>
<evidence type="ECO:0000256" key="4">
    <source>
        <dbReference type="ARBA" id="ARBA00023136"/>
    </source>
</evidence>
<dbReference type="EMBL" id="MCOG01000073">
    <property type="protein sequence ID" value="ORY56518.1"/>
    <property type="molecule type" value="Genomic_DNA"/>
</dbReference>
<gene>
    <name evidence="6" type="ORF">LY90DRAFT_506774</name>
</gene>
<keyword evidence="3 5" id="KW-1133">Transmembrane helix</keyword>
<evidence type="ECO:0008006" key="8">
    <source>
        <dbReference type="Google" id="ProtNLM"/>
    </source>
</evidence>
<sequence length="153" mass="16995">MITDMSKMTYLVPVNLRCTCCSCYQFITIFGIIVASLINALIWYKTNRNALVLGEVRPDITIKIPTLEWRLSLLLQVIPGLGLATFMPFHPRSSRWICSKDRDEEAVEVLAKLNAASTSDSVVQEKFKAIQEDAADSSSFGELFSSVVLSSPS</sequence>
<accession>A0A1Y2DB77</accession>
<evidence type="ECO:0000256" key="1">
    <source>
        <dbReference type="ARBA" id="ARBA00004141"/>
    </source>
</evidence>
<dbReference type="GO" id="GO:0005351">
    <property type="term" value="F:carbohydrate:proton symporter activity"/>
    <property type="evidence" value="ECO:0007669"/>
    <property type="project" value="TreeGrafter"/>
</dbReference>
<dbReference type="OrthoDB" id="4044674at2759"/>
<dbReference type="PANTHER" id="PTHR48022:SF2">
    <property type="entry name" value="PLASTIDIC GLUCOSE TRANSPORTER 4"/>
    <property type="match status" value="1"/>
</dbReference>
<proteinExistence type="predicted"/>
<dbReference type="InterPro" id="IPR036259">
    <property type="entry name" value="MFS_trans_sf"/>
</dbReference>
<keyword evidence="7" id="KW-1185">Reference proteome</keyword>
<comment type="caution">
    <text evidence="6">The sequence shown here is derived from an EMBL/GenBank/DDBJ whole genome shotgun (WGS) entry which is preliminary data.</text>
</comment>
<protein>
    <recommendedName>
        <fullName evidence="8">Major facilitator superfamily (MFS) profile domain-containing protein</fullName>
    </recommendedName>
</protein>
<comment type="subcellular location">
    <subcellularLocation>
        <location evidence="1">Membrane</location>
        <topology evidence="1">Multi-pass membrane protein</topology>
    </subcellularLocation>
</comment>
<dbReference type="Gene3D" id="1.20.1250.20">
    <property type="entry name" value="MFS general substrate transporter like domains"/>
    <property type="match status" value="1"/>
</dbReference>
<dbReference type="InterPro" id="IPR005828">
    <property type="entry name" value="MFS_sugar_transport-like"/>
</dbReference>